<dbReference type="CDD" id="cd00293">
    <property type="entry name" value="USP-like"/>
    <property type="match status" value="1"/>
</dbReference>
<dbReference type="InterPro" id="IPR014729">
    <property type="entry name" value="Rossmann-like_a/b/a_fold"/>
</dbReference>
<evidence type="ECO:0000256" key="1">
    <source>
        <dbReference type="ARBA" id="ARBA00008791"/>
    </source>
</evidence>
<name>A0A3N6P9N5_NATCH</name>
<gene>
    <name evidence="3" type="ORF">EA472_21360</name>
</gene>
<dbReference type="PRINTS" id="PR01438">
    <property type="entry name" value="UNVRSLSTRESS"/>
</dbReference>
<evidence type="ECO:0000313" key="4">
    <source>
        <dbReference type="Proteomes" id="UP000281431"/>
    </source>
</evidence>
<sequence>MYTDVLLATDGSDCARDATAHAIDIATTYDATLHALYVIETRIGYDSGIIDPEMVERKLRSEGEAILDEVESAVRDRNGEVVSTIRRGIPEREIVDYVEEQDIDLVVLGVRGRSEFKTVLLGSTSETVVRELSIPVVLMTESDPDGVR</sequence>
<accession>A0A3N6P9N5</accession>
<dbReference type="Gene3D" id="3.40.50.620">
    <property type="entry name" value="HUPs"/>
    <property type="match status" value="1"/>
</dbReference>
<evidence type="ECO:0000259" key="2">
    <source>
        <dbReference type="Pfam" id="PF00582"/>
    </source>
</evidence>
<keyword evidence="4" id="KW-1185">Reference proteome</keyword>
<dbReference type="PANTHER" id="PTHR46268:SF6">
    <property type="entry name" value="UNIVERSAL STRESS PROTEIN UP12"/>
    <property type="match status" value="1"/>
</dbReference>
<dbReference type="EMBL" id="REFZ01000031">
    <property type="protein sequence ID" value="RQG95649.1"/>
    <property type="molecule type" value="Genomic_DNA"/>
</dbReference>
<organism evidence="3 4">
    <name type="scientific">Natrarchaeobius chitinivorans</name>
    <dbReference type="NCBI Taxonomy" id="1679083"/>
    <lineage>
        <taxon>Archaea</taxon>
        <taxon>Methanobacteriati</taxon>
        <taxon>Methanobacteriota</taxon>
        <taxon>Stenosarchaea group</taxon>
        <taxon>Halobacteria</taxon>
        <taxon>Halobacteriales</taxon>
        <taxon>Natrialbaceae</taxon>
        <taxon>Natrarchaeobius</taxon>
    </lineage>
</organism>
<dbReference type="OrthoDB" id="105697at2157"/>
<feature type="domain" description="UspA" evidence="2">
    <location>
        <begin position="1"/>
        <end position="138"/>
    </location>
</feature>
<dbReference type="Pfam" id="PF00582">
    <property type="entry name" value="Usp"/>
    <property type="match status" value="1"/>
</dbReference>
<reference evidence="3 4" key="1">
    <citation type="submission" date="2018-10" db="EMBL/GenBank/DDBJ databases">
        <title>Natrarchaeobius chitinivorans gen. nov., sp. nov., and Natrarchaeobius haloalkaliphilus sp. nov., alkaliphilic, chitin-utilizing haloarchaea from hypersaline alkaline lakes.</title>
        <authorList>
            <person name="Sorokin D.Y."/>
            <person name="Elcheninov A.G."/>
            <person name="Kostrikina N.A."/>
            <person name="Bale N.J."/>
            <person name="Sinninghe Damste J.S."/>
            <person name="Khijniak T.V."/>
            <person name="Kublanov I.V."/>
            <person name="Toshchakov S.V."/>
        </authorList>
    </citation>
    <scope>NUCLEOTIDE SEQUENCE [LARGE SCALE GENOMIC DNA]</scope>
    <source>
        <strain evidence="3 4">AArcht7</strain>
    </source>
</reference>
<protein>
    <submittedName>
        <fullName evidence="3">Universal stress protein</fullName>
    </submittedName>
</protein>
<comment type="similarity">
    <text evidence="1">Belongs to the universal stress protein A family.</text>
</comment>
<dbReference type="PANTHER" id="PTHR46268">
    <property type="entry name" value="STRESS RESPONSE PROTEIN NHAX"/>
    <property type="match status" value="1"/>
</dbReference>
<comment type="caution">
    <text evidence="3">The sequence shown here is derived from an EMBL/GenBank/DDBJ whole genome shotgun (WGS) entry which is preliminary data.</text>
</comment>
<dbReference type="SUPFAM" id="SSF52402">
    <property type="entry name" value="Adenine nucleotide alpha hydrolases-like"/>
    <property type="match status" value="1"/>
</dbReference>
<dbReference type="Proteomes" id="UP000281431">
    <property type="component" value="Unassembled WGS sequence"/>
</dbReference>
<proteinExistence type="inferred from homology"/>
<dbReference type="InterPro" id="IPR006015">
    <property type="entry name" value="Universal_stress_UspA"/>
</dbReference>
<dbReference type="InterPro" id="IPR006016">
    <property type="entry name" value="UspA"/>
</dbReference>
<dbReference type="AlphaFoldDB" id="A0A3N6P9N5"/>
<evidence type="ECO:0000313" key="3">
    <source>
        <dbReference type="EMBL" id="RQG95649.1"/>
    </source>
</evidence>